<dbReference type="EMBL" id="HBUF01347409">
    <property type="protein sequence ID" value="CAG6710766.1"/>
    <property type="molecule type" value="Transcribed_RNA"/>
</dbReference>
<accession>A0A8D8Q5U8</accession>
<dbReference type="EMBL" id="HBUF01060772">
    <property type="protein sequence ID" value="CAG6625735.1"/>
    <property type="molecule type" value="Transcribed_RNA"/>
</dbReference>
<reference evidence="1" key="1">
    <citation type="submission" date="2021-05" db="EMBL/GenBank/DDBJ databases">
        <authorList>
            <person name="Alioto T."/>
            <person name="Alioto T."/>
            <person name="Gomez Garrido J."/>
        </authorList>
    </citation>
    <scope>NUCLEOTIDE SEQUENCE</scope>
</reference>
<proteinExistence type="predicted"/>
<protein>
    <submittedName>
        <fullName evidence="1">Uncharacterized protein</fullName>
    </submittedName>
</protein>
<dbReference type="EMBL" id="HBUF01347410">
    <property type="protein sequence ID" value="CAG6710767.1"/>
    <property type="molecule type" value="Transcribed_RNA"/>
</dbReference>
<sequence>MHVRVWPALGACISAVRLVPQSVNVELLASAAAQMLKPNHSHKNSIGSIKMHQMHKRNYTFTYVSILDRILGNVQLIIDSVLGTLVVRIPTKYGTFYKHS</sequence>
<dbReference type="EMBL" id="HBUF01060770">
    <property type="protein sequence ID" value="CAG6625733.1"/>
    <property type="molecule type" value="Transcribed_RNA"/>
</dbReference>
<name>A0A8D8Q5U8_9HEMI</name>
<dbReference type="EMBL" id="HBUF01060771">
    <property type="protein sequence ID" value="CAG6625734.1"/>
    <property type="molecule type" value="Transcribed_RNA"/>
</dbReference>
<dbReference type="EMBL" id="HBUF01336768">
    <property type="protein sequence ID" value="CAG6698189.1"/>
    <property type="molecule type" value="Transcribed_RNA"/>
</dbReference>
<dbReference type="AlphaFoldDB" id="A0A8D8Q5U8"/>
<organism evidence="1">
    <name type="scientific">Cacopsylla melanoneura</name>
    <dbReference type="NCBI Taxonomy" id="428564"/>
    <lineage>
        <taxon>Eukaryota</taxon>
        <taxon>Metazoa</taxon>
        <taxon>Ecdysozoa</taxon>
        <taxon>Arthropoda</taxon>
        <taxon>Hexapoda</taxon>
        <taxon>Insecta</taxon>
        <taxon>Pterygota</taxon>
        <taxon>Neoptera</taxon>
        <taxon>Paraneoptera</taxon>
        <taxon>Hemiptera</taxon>
        <taxon>Sternorrhyncha</taxon>
        <taxon>Psylloidea</taxon>
        <taxon>Psyllidae</taxon>
        <taxon>Psyllinae</taxon>
        <taxon>Cacopsylla</taxon>
    </lineage>
</organism>
<evidence type="ECO:0000313" key="1">
    <source>
        <dbReference type="EMBL" id="CAG6625733.1"/>
    </source>
</evidence>